<evidence type="ECO:0000259" key="7">
    <source>
        <dbReference type="Pfam" id="PF01321"/>
    </source>
</evidence>
<evidence type="ECO:0000256" key="3">
    <source>
        <dbReference type="ARBA" id="ARBA00022723"/>
    </source>
</evidence>
<dbReference type="PRINTS" id="PR00599">
    <property type="entry name" value="MAPEPTIDASE"/>
</dbReference>
<dbReference type="GO" id="GO:0008235">
    <property type="term" value="F:metalloexopeptidase activity"/>
    <property type="evidence" value="ECO:0007669"/>
    <property type="project" value="UniProtKB-ARBA"/>
</dbReference>
<accession>A0A084H2W8</accession>
<dbReference type="InterPro" id="IPR000994">
    <property type="entry name" value="Pept_M24"/>
</dbReference>
<dbReference type="GO" id="GO:0004177">
    <property type="term" value="F:aminopeptidase activity"/>
    <property type="evidence" value="ECO:0007669"/>
    <property type="project" value="UniProtKB-ARBA"/>
</dbReference>
<dbReference type="SUPFAM" id="SSF55920">
    <property type="entry name" value="Creatinase/aminopeptidase"/>
    <property type="match status" value="1"/>
</dbReference>
<dbReference type="CDD" id="cd01092">
    <property type="entry name" value="APP-like"/>
    <property type="match status" value="1"/>
</dbReference>
<dbReference type="Pfam" id="PF01321">
    <property type="entry name" value="Creatinase_N"/>
    <property type="match status" value="1"/>
</dbReference>
<dbReference type="GO" id="GO:0046872">
    <property type="term" value="F:metal ion binding"/>
    <property type="evidence" value="ECO:0007669"/>
    <property type="project" value="UniProtKB-KW"/>
</dbReference>
<dbReference type="RefSeq" id="WP_029565465.1">
    <property type="nucleotide sequence ID" value="NZ_JNVC02000001.1"/>
</dbReference>
<feature type="domain" description="Peptidase M24" evidence="6">
    <location>
        <begin position="149"/>
        <end position="350"/>
    </location>
</feature>
<dbReference type="Proteomes" id="UP000028549">
    <property type="component" value="Unassembled WGS sequence"/>
</dbReference>
<dbReference type="Gene3D" id="3.40.350.10">
    <property type="entry name" value="Creatinase/prolidase N-terminal domain"/>
    <property type="match status" value="1"/>
</dbReference>
<dbReference type="Gene3D" id="3.90.230.10">
    <property type="entry name" value="Creatinase/methionine aminopeptidase superfamily"/>
    <property type="match status" value="1"/>
</dbReference>
<dbReference type="FunFam" id="3.90.230.10:FF:000014">
    <property type="entry name" value="Aminopeptidase P family protein"/>
    <property type="match status" value="1"/>
</dbReference>
<evidence type="ECO:0000256" key="2">
    <source>
        <dbReference type="ARBA" id="ARBA00008766"/>
    </source>
</evidence>
<dbReference type="EMBL" id="JNVC02000001">
    <property type="protein sequence ID" value="KEZ53930.1"/>
    <property type="molecule type" value="Genomic_DNA"/>
</dbReference>
<evidence type="ECO:0000256" key="1">
    <source>
        <dbReference type="ARBA" id="ARBA00001936"/>
    </source>
</evidence>
<protein>
    <submittedName>
        <fullName evidence="8">Metallopeptidase</fullName>
    </submittedName>
</protein>
<name>A0A084H2W8_METID</name>
<dbReference type="InterPro" id="IPR001131">
    <property type="entry name" value="Peptidase_M24B_aminopep-P_CS"/>
</dbReference>
<evidence type="ECO:0000313" key="9">
    <source>
        <dbReference type="Proteomes" id="UP000028549"/>
    </source>
</evidence>
<dbReference type="InterPro" id="IPR001714">
    <property type="entry name" value="Pept_M24_MAP"/>
</dbReference>
<dbReference type="Pfam" id="PF00557">
    <property type="entry name" value="Peptidase_M24"/>
    <property type="match status" value="1"/>
</dbReference>
<evidence type="ECO:0000256" key="5">
    <source>
        <dbReference type="ARBA" id="ARBA00023211"/>
    </source>
</evidence>
<sequence>MKKERLQKLGDWLNEQNTDAAFISSTENIFYLTNFYTDPHERLMGLFVFKEAEPFFICPGMEVSQARDAGFEGEIIGYADHEDPWEKVKTAIHKRGRQNMKQAAVEKELLPFSRAEEIQKILPDAALVSAEEIMNELRLVKDEKELAVLKQAAELADYGVEIGVQSLKEGVSEMDVLARIEYELKRKGIREMSFSTMVLFGKKSGQPHGNPGLAALKEGDFVLFDMGVVLDGYCSDITRTLAYKSVSSEQRKIYQTVLDAQLQALDASRPGTRIGDLDQIARDVITNAGYGEYFPHRLGHGLGISVHEYPSISHTSNGVLKEGMVYTIEPGIYVPEIGGVRIEDDVCITKDGHETLTKFPKDLQIIQ</sequence>
<dbReference type="InterPro" id="IPR050659">
    <property type="entry name" value="Peptidase_M24B"/>
</dbReference>
<gene>
    <name evidence="8" type="ORF">GS18_0203045</name>
</gene>
<organism evidence="8 9">
    <name type="scientific">Metabacillus indicus</name>
    <name type="common">Bacillus indicus</name>
    <dbReference type="NCBI Taxonomy" id="246786"/>
    <lineage>
        <taxon>Bacteria</taxon>
        <taxon>Bacillati</taxon>
        <taxon>Bacillota</taxon>
        <taxon>Bacilli</taxon>
        <taxon>Bacillales</taxon>
        <taxon>Bacillaceae</taxon>
        <taxon>Metabacillus</taxon>
    </lineage>
</organism>
<proteinExistence type="inferred from homology"/>
<comment type="caution">
    <text evidence="8">The sequence shown here is derived from an EMBL/GenBank/DDBJ whole genome shotgun (WGS) entry which is preliminary data.</text>
</comment>
<dbReference type="STRING" id="246786.GS18_0203045"/>
<reference evidence="8 9" key="1">
    <citation type="journal article" date="2005" name="Int. J. Syst. Evol. Microbiol.">
        <title>Bacillus cibi sp. nov., isolated from jeotgal, a traditional Korean fermented seafood.</title>
        <authorList>
            <person name="Yoon J.H."/>
            <person name="Lee C.H."/>
            <person name="Oh T.K."/>
        </authorList>
    </citation>
    <scope>NUCLEOTIDE SEQUENCE [LARGE SCALE GENOMIC DNA]</scope>
    <source>
        <strain evidence="8 9">DSM 16189</strain>
    </source>
</reference>
<keyword evidence="4" id="KW-0378">Hydrolase</keyword>
<dbReference type="PROSITE" id="PS00491">
    <property type="entry name" value="PROLINE_PEPTIDASE"/>
    <property type="match status" value="1"/>
</dbReference>
<dbReference type="AlphaFoldDB" id="A0A084H2W8"/>
<dbReference type="InterPro" id="IPR036005">
    <property type="entry name" value="Creatinase/aminopeptidase-like"/>
</dbReference>
<keyword evidence="5" id="KW-0464">Manganese</keyword>
<keyword evidence="9" id="KW-1185">Reference proteome</keyword>
<dbReference type="SUPFAM" id="SSF53092">
    <property type="entry name" value="Creatinase/prolidase N-terminal domain"/>
    <property type="match status" value="1"/>
</dbReference>
<dbReference type="InterPro" id="IPR029149">
    <property type="entry name" value="Creatin/AminoP/Spt16_N"/>
</dbReference>
<comment type="cofactor">
    <cofactor evidence="1">
        <name>Mn(2+)</name>
        <dbReference type="ChEBI" id="CHEBI:29035"/>
    </cofactor>
</comment>
<dbReference type="PANTHER" id="PTHR46112">
    <property type="entry name" value="AMINOPEPTIDASE"/>
    <property type="match status" value="1"/>
</dbReference>
<dbReference type="PANTHER" id="PTHR46112:SF10">
    <property type="entry name" value="DIPEPTIDASE YKVY-RELATED"/>
    <property type="match status" value="1"/>
</dbReference>
<evidence type="ECO:0000313" key="8">
    <source>
        <dbReference type="EMBL" id="KEZ53930.1"/>
    </source>
</evidence>
<dbReference type="OrthoDB" id="9806388at2"/>
<keyword evidence="3" id="KW-0479">Metal-binding</keyword>
<comment type="similarity">
    <text evidence="2">Belongs to the peptidase M24B family.</text>
</comment>
<evidence type="ECO:0000259" key="6">
    <source>
        <dbReference type="Pfam" id="PF00557"/>
    </source>
</evidence>
<dbReference type="InterPro" id="IPR000587">
    <property type="entry name" value="Creatinase_N"/>
</dbReference>
<feature type="domain" description="Creatinase N-terminal" evidence="7">
    <location>
        <begin position="5"/>
        <end position="140"/>
    </location>
</feature>
<evidence type="ECO:0000256" key="4">
    <source>
        <dbReference type="ARBA" id="ARBA00022801"/>
    </source>
</evidence>